<feature type="compositionally biased region" description="Acidic residues" evidence="1">
    <location>
        <begin position="45"/>
        <end position="62"/>
    </location>
</feature>
<keyword evidence="3" id="KW-1185">Reference proteome</keyword>
<organism evidence="2 3">
    <name type="scientific">Caenorhabditis japonica</name>
    <dbReference type="NCBI Taxonomy" id="281687"/>
    <lineage>
        <taxon>Eukaryota</taxon>
        <taxon>Metazoa</taxon>
        <taxon>Ecdysozoa</taxon>
        <taxon>Nematoda</taxon>
        <taxon>Chromadorea</taxon>
        <taxon>Rhabditida</taxon>
        <taxon>Rhabditina</taxon>
        <taxon>Rhabditomorpha</taxon>
        <taxon>Rhabditoidea</taxon>
        <taxon>Rhabditidae</taxon>
        <taxon>Peloderinae</taxon>
        <taxon>Caenorhabditis</taxon>
    </lineage>
</organism>
<feature type="region of interest" description="Disordered" evidence="1">
    <location>
        <begin position="1"/>
        <end position="62"/>
    </location>
</feature>
<reference evidence="3" key="1">
    <citation type="submission" date="2010-08" db="EMBL/GenBank/DDBJ databases">
        <authorList>
            <consortium name="Caenorhabditis japonica Sequencing Consortium"/>
            <person name="Wilson R.K."/>
        </authorList>
    </citation>
    <scope>NUCLEOTIDE SEQUENCE [LARGE SCALE GENOMIC DNA]</scope>
    <source>
        <strain evidence="3">DF5081</strain>
    </source>
</reference>
<dbReference type="AlphaFoldDB" id="A0A8R1J017"/>
<reference evidence="2" key="2">
    <citation type="submission" date="2022-06" db="UniProtKB">
        <authorList>
            <consortium name="EnsemblMetazoa"/>
        </authorList>
    </citation>
    <scope>IDENTIFICATION</scope>
    <source>
        <strain evidence="2">DF5081</strain>
    </source>
</reference>
<proteinExistence type="predicted"/>
<dbReference type="EnsemblMetazoa" id="CJA42537.1">
    <property type="protein sequence ID" value="CJA42537.1"/>
    <property type="gene ID" value="WBGene00218385"/>
</dbReference>
<protein>
    <submittedName>
        <fullName evidence="2">Uncharacterized protein</fullName>
    </submittedName>
</protein>
<evidence type="ECO:0000256" key="1">
    <source>
        <dbReference type="SAM" id="MobiDB-lite"/>
    </source>
</evidence>
<accession>A0A8R1J017</accession>
<name>A0A8R1J017_CAEJA</name>
<dbReference type="Proteomes" id="UP000005237">
    <property type="component" value="Unassembled WGS sequence"/>
</dbReference>
<evidence type="ECO:0000313" key="3">
    <source>
        <dbReference type="Proteomes" id="UP000005237"/>
    </source>
</evidence>
<evidence type="ECO:0000313" key="2">
    <source>
        <dbReference type="EnsemblMetazoa" id="CJA42537.1"/>
    </source>
</evidence>
<sequence>KFQETKKRVNNASPPPRKLAPSPAKKPVAQPPAPVVPKPKRNPDEELSDGEILSTDEEDNNK</sequence>